<proteinExistence type="inferred from homology"/>
<keyword evidence="6 12" id="KW-0479">Metal-binding</keyword>
<dbReference type="InterPro" id="IPR019475">
    <property type="entry name" value="DNA_primase_DnaB-bd"/>
</dbReference>
<dbReference type="PIRSF" id="PIRSF002811">
    <property type="entry name" value="DnaG"/>
    <property type="match status" value="1"/>
</dbReference>
<feature type="coiled-coil region" evidence="15">
    <location>
        <begin position="557"/>
        <end position="584"/>
    </location>
</feature>
<dbReference type="GO" id="GO:0000428">
    <property type="term" value="C:DNA-directed RNA polymerase complex"/>
    <property type="evidence" value="ECO:0007669"/>
    <property type="project" value="UniProtKB-KW"/>
</dbReference>
<sequence>MTGHIAEETIREIREHIDIVEVVSSYVTLKRSGHNHLGLCPFHGEKTPSFNVNSAKQIFHCFGCGVGGDVFSFLMRMEGLAFPEVVRKLGERVGIRIEEEAVSPAELRRREERERLARINEVACDYYHQILLDGPEGAAGRQYLRKRGYDGEMARTFRLGFAPERWDGLVEHLTRKGFDAKEARELGLIRPGKEGRGDYDLFRNRLLFPIIDLGGKVAAFGGRVLDDRLPKYLNSPESPLYHKGRMLYGLAQGREAMRKNDTAIVVEGYFDHLALYRAGFANAAATCGTALTEEHGRLLQRYAKKVLLLFDQDQAGRKATFRAMEVLLPLGLSVAVVPLDAGEDPDSFLVKAGPNAFTERLNQARPVLEVYLDALLDEQGDGIEGRARATEEFLARLKLVPSEIERGLYLRNLAQRTGLAQDLLEKKLSLPVAPSAPVAPPTPRQPATPPRRVPTGPSREIKAQEWLLRLMMDDAGARAEVSAEGVGELFLDPDRQKIAEEIIARGKEEEILTESLIFERLDEEQKAILSGILVKDEKSFADERGRILRDCHQTVLKETLKRRIRELDEEIRQAEKQGEAERAATCQAERLRLSRELKK</sequence>
<name>A0A550JJ30_9BACT</name>
<dbReference type="InterPro" id="IPR006295">
    <property type="entry name" value="DNA_primase_DnaG"/>
</dbReference>
<evidence type="ECO:0000256" key="16">
    <source>
        <dbReference type="SAM" id="MobiDB-lite"/>
    </source>
</evidence>
<evidence type="ECO:0000256" key="4">
    <source>
        <dbReference type="ARBA" id="ARBA00022695"/>
    </source>
</evidence>
<dbReference type="PANTHER" id="PTHR30313:SF2">
    <property type="entry name" value="DNA PRIMASE"/>
    <property type="match status" value="1"/>
</dbReference>
<evidence type="ECO:0000256" key="13">
    <source>
        <dbReference type="PIRNR" id="PIRNR002811"/>
    </source>
</evidence>
<dbReference type="Pfam" id="PF13155">
    <property type="entry name" value="Toprim_2"/>
    <property type="match status" value="1"/>
</dbReference>
<dbReference type="GO" id="GO:1990077">
    <property type="term" value="C:primosome complex"/>
    <property type="evidence" value="ECO:0007669"/>
    <property type="project" value="UniProtKB-KW"/>
</dbReference>
<evidence type="ECO:0000256" key="14">
    <source>
        <dbReference type="PIRSR" id="PIRSR002811-1"/>
    </source>
</evidence>
<dbReference type="SMART" id="SM00493">
    <property type="entry name" value="TOPRIM"/>
    <property type="match status" value="1"/>
</dbReference>
<dbReference type="HAMAP" id="MF_00974">
    <property type="entry name" value="DNA_primase_DnaG"/>
    <property type="match status" value="1"/>
</dbReference>
<dbReference type="CDD" id="cd03364">
    <property type="entry name" value="TOPRIM_DnaG_primases"/>
    <property type="match status" value="1"/>
</dbReference>
<dbReference type="FunFam" id="3.90.980.10:FF:000001">
    <property type="entry name" value="DNA primase"/>
    <property type="match status" value="1"/>
</dbReference>
<comment type="domain">
    <text evidence="12">Contains an N-terminal zinc-binding domain, a central core domain that contains the primase activity, and a C-terminal DnaB-binding domain.</text>
</comment>
<evidence type="ECO:0000256" key="2">
    <source>
        <dbReference type="ARBA" id="ARBA00022515"/>
    </source>
</evidence>
<dbReference type="EMBL" id="VJVV01000002">
    <property type="protein sequence ID" value="TRO83211.1"/>
    <property type="molecule type" value="Genomic_DNA"/>
</dbReference>
<keyword evidence="3 12" id="KW-0808">Transferase</keyword>
<dbReference type="InterPro" id="IPR036977">
    <property type="entry name" value="DNA_primase_Znf_CHC2"/>
</dbReference>
<dbReference type="InterPro" id="IPR050219">
    <property type="entry name" value="DnaG_primase"/>
</dbReference>
<dbReference type="SMART" id="SM00400">
    <property type="entry name" value="ZnF_CHCC"/>
    <property type="match status" value="1"/>
</dbReference>
<dbReference type="PROSITE" id="PS50880">
    <property type="entry name" value="TOPRIM"/>
    <property type="match status" value="1"/>
</dbReference>
<evidence type="ECO:0000256" key="9">
    <source>
        <dbReference type="ARBA" id="ARBA00022842"/>
    </source>
</evidence>
<keyword evidence="10 12" id="KW-0238">DNA-binding</keyword>
<feature type="domain" description="Toprim" evidence="17">
    <location>
        <begin position="261"/>
        <end position="342"/>
    </location>
</feature>
<keyword evidence="9" id="KW-0460">Magnesium</keyword>
<feature type="zinc finger region" description="CHC2-type" evidence="12 14">
    <location>
        <begin position="40"/>
        <end position="64"/>
    </location>
</feature>
<comment type="caution">
    <text evidence="18">The sequence shown here is derived from an EMBL/GenBank/DDBJ whole genome shotgun (WGS) entry which is preliminary data.</text>
</comment>
<dbReference type="Gene3D" id="1.10.860.10">
    <property type="entry name" value="DNAb Helicase, Chain A"/>
    <property type="match status" value="1"/>
</dbReference>
<feature type="region of interest" description="Disordered" evidence="16">
    <location>
        <begin position="434"/>
        <end position="458"/>
    </location>
</feature>
<dbReference type="FunFam" id="3.90.580.10:FF:000001">
    <property type="entry name" value="DNA primase"/>
    <property type="match status" value="1"/>
</dbReference>
<organism evidence="18 19">
    <name type="scientific">Trichloromonas acetexigens</name>
    <dbReference type="NCBI Taxonomy" id="38815"/>
    <lineage>
        <taxon>Bacteria</taxon>
        <taxon>Pseudomonadati</taxon>
        <taxon>Thermodesulfobacteriota</taxon>
        <taxon>Desulfuromonadia</taxon>
        <taxon>Desulfuromonadales</taxon>
        <taxon>Trichloromonadaceae</taxon>
        <taxon>Trichloromonas</taxon>
    </lineage>
</organism>
<dbReference type="AlphaFoldDB" id="A0A550JJ30"/>
<comment type="catalytic activity">
    <reaction evidence="12">
        <text>ssDNA + n NTP = ssDNA/pppN(pN)n-1 hybrid + (n-1) diphosphate.</text>
        <dbReference type="EC" id="2.7.7.101"/>
    </reaction>
</comment>
<dbReference type="InterPro" id="IPR013264">
    <property type="entry name" value="DNAG_N"/>
</dbReference>
<dbReference type="Pfam" id="PF10410">
    <property type="entry name" value="DnaB_bind"/>
    <property type="match status" value="1"/>
</dbReference>
<evidence type="ECO:0000256" key="1">
    <source>
        <dbReference type="ARBA" id="ARBA00022478"/>
    </source>
</evidence>
<dbReference type="GO" id="GO:0003677">
    <property type="term" value="F:DNA binding"/>
    <property type="evidence" value="ECO:0007669"/>
    <property type="project" value="UniProtKB-KW"/>
</dbReference>
<dbReference type="GO" id="GO:0006269">
    <property type="term" value="P:DNA replication, synthesis of primer"/>
    <property type="evidence" value="ECO:0007669"/>
    <property type="project" value="UniProtKB-UniRule"/>
</dbReference>
<dbReference type="Pfam" id="PF01807">
    <property type="entry name" value="Zn_ribbon_DnaG"/>
    <property type="match status" value="1"/>
</dbReference>
<comment type="function">
    <text evidence="12 13">RNA polymerase that catalyzes the synthesis of short RNA molecules used as primers for DNA polymerase during DNA replication.</text>
</comment>
<dbReference type="Pfam" id="PF08275">
    <property type="entry name" value="DNAG_N"/>
    <property type="match status" value="1"/>
</dbReference>
<accession>A0A550JJ30</accession>
<evidence type="ECO:0000256" key="7">
    <source>
        <dbReference type="ARBA" id="ARBA00022771"/>
    </source>
</evidence>
<dbReference type="GO" id="GO:0008270">
    <property type="term" value="F:zinc ion binding"/>
    <property type="evidence" value="ECO:0007669"/>
    <property type="project" value="UniProtKB-UniRule"/>
</dbReference>
<comment type="similarity">
    <text evidence="12 13">Belongs to the DnaG primase family.</text>
</comment>
<evidence type="ECO:0000256" key="11">
    <source>
        <dbReference type="ARBA" id="ARBA00023163"/>
    </source>
</evidence>
<evidence type="ECO:0000256" key="5">
    <source>
        <dbReference type="ARBA" id="ARBA00022705"/>
    </source>
</evidence>
<keyword evidence="2 12" id="KW-0639">Primosome</keyword>
<evidence type="ECO:0000256" key="12">
    <source>
        <dbReference type="HAMAP-Rule" id="MF_00974"/>
    </source>
</evidence>
<keyword evidence="15" id="KW-0175">Coiled coil</keyword>
<gene>
    <name evidence="12" type="primary">dnaG</name>
    <name evidence="18" type="ORF">FL622_03785</name>
</gene>
<dbReference type="InterPro" id="IPR006171">
    <property type="entry name" value="TOPRIM_dom"/>
</dbReference>
<keyword evidence="5 12" id="KW-0235">DNA replication</keyword>
<dbReference type="Gene3D" id="3.90.980.10">
    <property type="entry name" value="DNA primase, catalytic core, N-terminal domain"/>
    <property type="match status" value="1"/>
</dbReference>
<evidence type="ECO:0000256" key="6">
    <source>
        <dbReference type="ARBA" id="ARBA00022723"/>
    </source>
</evidence>
<dbReference type="PANTHER" id="PTHR30313">
    <property type="entry name" value="DNA PRIMASE"/>
    <property type="match status" value="1"/>
</dbReference>
<dbReference type="InterPro" id="IPR034151">
    <property type="entry name" value="TOPRIM_DnaG_bac"/>
</dbReference>
<feature type="compositionally biased region" description="Pro residues" evidence="16">
    <location>
        <begin position="437"/>
        <end position="452"/>
    </location>
</feature>
<dbReference type="InterPro" id="IPR002694">
    <property type="entry name" value="Znf_CHC2"/>
</dbReference>
<dbReference type="GO" id="GO:0003899">
    <property type="term" value="F:DNA-directed RNA polymerase activity"/>
    <property type="evidence" value="ECO:0007669"/>
    <property type="project" value="UniProtKB-UniRule"/>
</dbReference>
<keyword evidence="8 12" id="KW-0862">Zinc</keyword>
<keyword evidence="1 12" id="KW-0240">DNA-directed RNA polymerase</keyword>
<evidence type="ECO:0000256" key="3">
    <source>
        <dbReference type="ARBA" id="ARBA00022679"/>
    </source>
</evidence>
<evidence type="ECO:0000313" key="18">
    <source>
        <dbReference type="EMBL" id="TRO83211.1"/>
    </source>
</evidence>
<dbReference type="InterPro" id="IPR016136">
    <property type="entry name" value="DNA_helicase_N/primase_C"/>
</dbReference>
<dbReference type="Gene3D" id="3.40.1360.10">
    <property type="match status" value="1"/>
</dbReference>
<dbReference type="Proteomes" id="UP000317155">
    <property type="component" value="Unassembled WGS sequence"/>
</dbReference>
<reference evidence="18 19" key="1">
    <citation type="submission" date="2019-07" db="EMBL/GenBank/DDBJ databases">
        <title>Insights of Desulfuromonas acetexigens electromicrobiology.</title>
        <authorList>
            <person name="Katuri K."/>
            <person name="Sapireddy V."/>
            <person name="Shaw D.R."/>
            <person name="Saikaly P."/>
        </authorList>
    </citation>
    <scope>NUCLEOTIDE SEQUENCE [LARGE SCALE GENOMIC DNA]</scope>
    <source>
        <strain evidence="18 19">2873</strain>
    </source>
</reference>
<evidence type="ECO:0000256" key="8">
    <source>
        <dbReference type="ARBA" id="ARBA00022833"/>
    </source>
</evidence>
<dbReference type="InterPro" id="IPR030846">
    <property type="entry name" value="DnaG_bac"/>
</dbReference>
<dbReference type="FunFam" id="3.40.1360.10:FF:000002">
    <property type="entry name" value="DNA primase"/>
    <property type="match status" value="1"/>
</dbReference>
<dbReference type="NCBIfam" id="TIGR01391">
    <property type="entry name" value="dnaG"/>
    <property type="match status" value="1"/>
</dbReference>
<keyword evidence="11 12" id="KW-0804">Transcription</keyword>
<dbReference type="Gene3D" id="3.90.580.10">
    <property type="entry name" value="Zinc finger, CHC2-type domain"/>
    <property type="match status" value="1"/>
</dbReference>
<protein>
    <recommendedName>
        <fullName evidence="12 13">DNA primase</fullName>
        <ecNumber evidence="12">2.7.7.101</ecNumber>
    </recommendedName>
</protein>
<dbReference type="OrthoDB" id="9803773at2"/>
<dbReference type="SUPFAM" id="SSF57783">
    <property type="entry name" value="Zinc beta-ribbon"/>
    <property type="match status" value="1"/>
</dbReference>
<dbReference type="GO" id="GO:0005737">
    <property type="term" value="C:cytoplasm"/>
    <property type="evidence" value="ECO:0007669"/>
    <property type="project" value="TreeGrafter"/>
</dbReference>
<evidence type="ECO:0000259" key="17">
    <source>
        <dbReference type="PROSITE" id="PS50880"/>
    </source>
</evidence>
<comment type="cofactor">
    <cofactor evidence="12 13 14">
        <name>Zn(2+)</name>
        <dbReference type="ChEBI" id="CHEBI:29105"/>
    </cofactor>
    <text evidence="12 13 14">Binds 1 zinc ion per monomer.</text>
</comment>
<evidence type="ECO:0000256" key="10">
    <source>
        <dbReference type="ARBA" id="ARBA00023125"/>
    </source>
</evidence>
<dbReference type="InterPro" id="IPR037068">
    <property type="entry name" value="DNA_primase_core_N_sf"/>
</dbReference>
<keyword evidence="7 12" id="KW-0863">Zinc-finger</keyword>
<keyword evidence="4 12" id="KW-0548">Nucleotidyltransferase</keyword>
<dbReference type="EC" id="2.7.7.101" evidence="12"/>
<comment type="subunit">
    <text evidence="12">Monomer. Interacts with DnaB.</text>
</comment>
<dbReference type="SUPFAM" id="SSF56731">
    <property type="entry name" value="DNA primase core"/>
    <property type="match status" value="1"/>
</dbReference>
<evidence type="ECO:0000256" key="15">
    <source>
        <dbReference type="SAM" id="Coils"/>
    </source>
</evidence>
<dbReference type="RefSeq" id="WP_092055876.1">
    <property type="nucleotide sequence ID" value="NZ_FOJJ01000012.1"/>
</dbReference>
<keyword evidence="19" id="KW-1185">Reference proteome</keyword>
<evidence type="ECO:0000313" key="19">
    <source>
        <dbReference type="Proteomes" id="UP000317155"/>
    </source>
</evidence>